<comment type="caution">
    <text evidence="1">The sequence shown here is derived from an EMBL/GenBank/DDBJ whole genome shotgun (WGS) entry which is preliminary data.</text>
</comment>
<keyword evidence="2" id="KW-1185">Reference proteome</keyword>
<proteinExistence type="predicted"/>
<accession>A0ACC1NHG7</accession>
<sequence length="152" mass="17417">MLQKERERLAELQKMRDEEVLRQVAAAQEMDDMAEAKRRLKERKEEKARRRQAKEKIKASPMYRSQAKGPANGAVAVPGEYLVDVDGEKRMYWELVCDKLRATQALRDLEKATEADISDLPDALSRALSHVTKAKHRIHEAETAFQRQTAAS</sequence>
<name>A0ACC1NHG7_9HYPO</name>
<protein>
    <submittedName>
        <fullName evidence="1">Uncharacterized protein</fullName>
    </submittedName>
</protein>
<dbReference type="Proteomes" id="UP001143910">
    <property type="component" value="Unassembled WGS sequence"/>
</dbReference>
<reference evidence="1" key="1">
    <citation type="submission" date="2022-08" db="EMBL/GenBank/DDBJ databases">
        <title>Genome Sequence of Lecanicillium fungicola.</title>
        <authorList>
            <person name="Buettner E."/>
        </authorList>
    </citation>
    <scope>NUCLEOTIDE SEQUENCE</scope>
    <source>
        <strain evidence="1">Babe33</strain>
    </source>
</reference>
<evidence type="ECO:0000313" key="1">
    <source>
        <dbReference type="EMBL" id="KAJ2978301.1"/>
    </source>
</evidence>
<gene>
    <name evidence="1" type="ORF">NQ176_g3887</name>
</gene>
<dbReference type="EMBL" id="JANJQO010000389">
    <property type="protein sequence ID" value="KAJ2978301.1"/>
    <property type="molecule type" value="Genomic_DNA"/>
</dbReference>
<evidence type="ECO:0000313" key="2">
    <source>
        <dbReference type="Proteomes" id="UP001143910"/>
    </source>
</evidence>
<organism evidence="1 2">
    <name type="scientific">Zarea fungicola</name>
    <dbReference type="NCBI Taxonomy" id="93591"/>
    <lineage>
        <taxon>Eukaryota</taxon>
        <taxon>Fungi</taxon>
        <taxon>Dikarya</taxon>
        <taxon>Ascomycota</taxon>
        <taxon>Pezizomycotina</taxon>
        <taxon>Sordariomycetes</taxon>
        <taxon>Hypocreomycetidae</taxon>
        <taxon>Hypocreales</taxon>
        <taxon>Cordycipitaceae</taxon>
        <taxon>Zarea</taxon>
    </lineage>
</organism>